<name>A0A370T8L4_9HELO</name>
<evidence type="ECO:0000313" key="3">
    <source>
        <dbReference type="Proteomes" id="UP000254866"/>
    </source>
</evidence>
<dbReference type="InterPro" id="IPR010730">
    <property type="entry name" value="HET"/>
</dbReference>
<dbReference type="GeneID" id="43603535"/>
<reference evidence="2 3" key="1">
    <citation type="journal article" date="2018" name="IMA Fungus">
        <title>IMA Genome-F 9: Draft genome sequence of Annulohypoxylon stygium, Aspergillus mulundensis, Berkeleyomyces basicola (syn. Thielaviopsis basicola), Ceratocystis smalleyi, two Cercospora beticola strains, Coleophoma cylindrospora, Fusarium fracticaudum, Phialophora cf. hyalina, and Morchella septimelata.</title>
        <authorList>
            <person name="Wingfield B.D."/>
            <person name="Bills G.F."/>
            <person name="Dong Y."/>
            <person name="Huang W."/>
            <person name="Nel W.J."/>
            <person name="Swalarsk-Parry B.S."/>
            <person name="Vaghefi N."/>
            <person name="Wilken P.M."/>
            <person name="An Z."/>
            <person name="de Beer Z.W."/>
            <person name="De Vos L."/>
            <person name="Chen L."/>
            <person name="Duong T.A."/>
            <person name="Gao Y."/>
            <person name="Hammerbacher A."/>
            <person name="Kikkert J.R."/>
            <person name="Li Y."/>
            <person name="Li H."/>
            <person name="Li K."/>
            <person name="Li Q."/>
            <person name="Liu X."/>
            <person name="Ma X."/>
            <person name="Naidoo K."/>
            <person name="Pethybridge S.J."/>
            <person name="Sun J."/>
            <person name="Steenkamp E.T."/>
            <person name="van der Nest M.A."/>
            <person name="van Wyk S."/>
            <person name="Wingfield M.J."/>
            <person name="Xiong C."/>
            <person name="Yue Q."/>
            <person name="Zhang X."/>
        </authorList>
    </citation>
    <scope>NUCLEOTIDE SEQUENCE [LARGE SCALE GENOMIC DNA]</scope>
    <source>
        <strain evidence="2 3">BP 5553</strain>
    </source>
</reference>
<dbReference type="Proteomes" id="UP000254866">
    <property type="component" value="Unassembled WGS sequence"/>
</dbReference>
<accession>A0A370T8L4</accession>
<dbReference type="EMBL" id="NPIC01000019">
    <property type="protein sequence ID" value="RDL29706.1"/>
    <property type="molecule type" value="Genomic_DNA"/>
</dbReference>
<comment type="caution">
    <text evidence="2">The sequence shown here is derived from an EMBL/GenBank/DDBJ whole genome shotgun (WGS) entry which is preliminary data.</text>
</comment>
<dbReference type="AlphaFoldDB" id="A0A370T8L4"/>
<gene>
    <name evidence="2" type="ORF">BP5553_10686</name>
</gene>
<dbReference type="RefSeq" id="XP_031864521.1">
    <property type="nucleotide sequence ID" value="XM_032019309.1"/>
</dbReference>
<dbReference type="PANTHER" id="PTHR33112">
    <property type="entry name" value="DOMAIN PROTEIN, PUTATIVE-RELATED"/>
    <property type="match status" value="1"/>
</dbReference>
<organism evidence="2 3">
    <name type="scientific">Venustampulla echinocandica</name>
    <dbReference type="NCBI Taxonomy" id="2656787"/>
    <lineage>
        <taxon>Eukaryota</taxon>
        <taxon>Fungi</taxon>
        <taxon>Dikarya</taxon>
        <taxon>Ascomycota</taxon>
        <taxon>Pezizomycotina</taxon>
        <taxon>Leotiomycetes</taxon>
        <taxon>Helotiales</taxon>
        <taxon>Pleuroascaceae</taxon>
        <taxon>Venustampulla</taxon>
    </lineage>
</organism>
<evidence type="ECO:0000259" key="1">
    <source>
        <dbReference type="Pfam" id="PF06985"/>
    </source>
</evidence>
<proteinExistence type="predicted"/>
<feature type="domain" description="Heterokaryon incompatibility" evidence="1">
    <location>
        <begin position="315"/>
        <end position="477"/>
    </location>
</feature>
<dbReference type="Pfam" id="PF06985">
    <property type="entry name" value="HET"/>
    <property type="match status" value="1"/>
</dbReference>
<protein>
    <recommendedName>
        <fullName evidence="1">Heterokaryon incompatibility domain-containing protein</fullName>
    </recommendedName>
</protein>
<sequence length="803" mass="90177">MITQDLFDIDRNLTSETLEKRLQKAWDECGTVKPTRAPTKVFRRPQSSLSSGHLSARLNRVFKLRPFIQETTISQPGNRIMSLDVYSLAENGTIVRMSRKPSGTMVPTRQSRIASCNTCFDLNPDCIPPEMDEFSDNDVRRINGQRRIWTSADSLQFSATNGCPSCSILLEGISRSCSELVYESRLIWQSPAASDSIGLQFHPGLGLEVLVEGDVPQDEDSWVSSEGHVSFEFYTNSNNEPAWPAFGRLRDIPKTLDLEICLNILRPWLRDCSINHRDCLPANLSQMPSRILDVSGSRNECIALVESTTLQYENYIALSHCWGKTQMIMTVKSNFEDHLGGIQFDQLPKTFQEAVMITRQLEIRYLWIDSLCIIQDDPVDWETEASQMAMVYTSSYLTLAILHSPNNHGGCFSDRHTSNVGDLPLCIPTGSIAIPYRVKDLTTTVMTRLMPRDAHAHFLGDQIDDTPLGIRAWALQERLLSPRTLYFHPGELVWECKTSLACECQKLEILRPDGCNEFENLFENDRLKSGINFPQDITMGEAGINWFRIITVYSRLKLTKQSDILPALSGLAGHFSNVMKCDYLAGIWSADLERSLSWKRIPQYPHGGPAARQQRNNAPSWSWSAIALGLLSDDSSISYEIPLNRGFNQDAHLNCLSYTTTISGINPYGACTEGKLRLSGSMIATEFFEVFDIIGKRPRQLVYFHGFASAISPDIRLTEPGPYQTLDGDVLHCLLIGSTSFPIYRKIHNIGTFPGNCDDIAQIALVLRAEDAQAGVYTRVGLLEVRSSQKWFEGAEVVTLEII</sequence>
<keyword evidence="3" id="KW-1185">Reference proteome</keyword>
<dbReference type="STRING" id="2656787.A0A370T8L4"/>
<evidence type="ECO:0000313" key="2">
    <source>
        <dbReference type="EMBL" id="RDL29706.1"/>
    </source>
</evidence>
<dbReference type="OrthoDB" id="8300194at2759"/>
<dbReference type="PANTHER" id="PTHR33112:SF16">
    <property type="entry name" value="HETEROKARYON INCOMPATIBILITY DOMAIN-CONTAINING PROTEIN"/>
    <property type="match status" value="1"/>
</dbReference>